<feature type="compositionally biased region" description="Low complexity" evidence="1">
    <location>
        <begin position="184"/>
        <end position="212"/>
    </location>
</feature>
<reference evidence="3 4" key="1">
    <citation type="submission" date="2019-06" db="EMBL/GenBank/DDBJ databases">
        <title>Sequencing the genomes of 1000 actinobacteria strains.</title>
        <authorList>
            <person name="Klenk H.-P."/>
        </authorList>
    </citation>
    <scope>NUCLEOTIDE SEQUENCE [LARGE SCALE GENOMIC DNA]</scope>
    <source>
        <strain evidence="3 4">DSM 18607</strain>
    </source>
</reference>
<dbReference type="Pfam" id="PF05108">
    <property type="entry name" value="T7SS_ESX1_EccB"/>
    <property type="match status" value="1"/>
</dbReference>
<dbReference type="NCBIfam" id="TIGR03919">
    <property type="entry name" value="T7SS_EccB"/>
    <property type="match status" value="1"/>
</dbReference>
<dbReference type="Gene3D" id="3.30.2390.20">
    <property type="entry name" value="Type VII secretion system EccB, repeat 1 domain"/>
    <property type="match status" value="1"/>
</dbReference>
<name>A0A542E0J3_9MICO</name>
<dbReference type="PANTHER" id="PTHR40765:SF2">
    <property type="entry name" value="ESX-2 SECRETION SYSTEM ATPASE ECCB2"/>
    <property type="match status" value="1"/>
</dbReference>
<sequence>MTAGPDDRSVLGPRPPVDRGTRDRLVRSATRDPARCGVAPAGGRGASRERRRWPAFVGGVLVTSVLVAVVSVVAAVRAPARTALAEGDLLVGRVSAARYLELGGRLHPVLNVASARLVTTTAPRTVVVDDEVLTSMPHGPTLGIAGAPDDLPAPDRLLPTAGWLACADGPAVRLRLGDGGGRTGSASPTTTPTTTPSTAPASAPTTASTAPGTGSGSLPAATVVGPGPSPVRYLLVDGRRLALPPGAAAALTDAVGRSAPTQPLPAALLDLFPPGTPLDAASLTLGPGVGAALPASLRRPGVERVGQLVRTGGSTAVALADGLLPLDPFAAAVYAATAPSALGHPVELAEADLGSVPLSDHDDPAPDDWPRERPGPRTGTPCAGLAPAVDGATAATTLVLTPPTSPTAPTPPAATAAAPAPGSADPPDGAVRATVDVPPGGGALVRVGPAGADGPVLLVDGTGTAFPVADPVEQTLSRLGYSGQPVPSVPAAWAALLPRGPELSIVAAGRGPR</sequence>
<feature type="region of interest" description="Disordered" evidence="1">
    <location>
        <begin position="175"/>
        <end position="224"/>
    </location>
</feature>
<feature type="compositionally biased region" description="Pro residues" evidence="1">
    <location>
        <begin position="403"/>
        <end position="412"/>
    </location>
</feature>
<dbReference type="GO" id="GO:0005576">
    <property type="term" value="C:extracellular region"/>
    <property type="evidence" value="ECO:0007669"/>
    <property type="project" value="TreeGrafter"/>
</dbReference>
<accession>A0A542E0J3</accession>
<organism evidence="3 4">
    <name type="scientific">Lapillicoccus jejuensis</name>
    <dbReference type="NCBI Taxonomy" id="402171"/>
    <lineage>
        <taxon>Bacteria</taxon>
        <taxon>Bacillati</taxon>
        <taxon>Actinomycetota</taxon>
        <taxon>Actinomycetes</taxon>
        <taxon>Micrococcales</taxon>
        <taxon>Intrasporangiaceae</taxon>
        <taxon>Lapillicoccus</taxon>
    </lineage>
</organism>
<evidence type="ECO:0000313" key="4">
    <source>
        <dbReference type="Proteomes" id="UP000317893"/>
    </source>
</evidence>
<evidence type="ECO:0000313" key="3">
    <source>
        <dbReference type="EMBL" id="TQJ08836.1"/>
    </source>
</evidence>
<keyword evidence="2" id="KW-0472">Membrane</keyword>
<dbReference type="EMBL" id="VFMN01000001">
    <property type="protein sequence ID" value="TQJ08836.1"/>
    <property type="molecule type" value="Genomic_DNA"/>
</dbReference>
<feature type="transmembrane region" description="Helical" evidence="2">
    <location>
        <begin position="53"/>
        <end position="76"/>
    </location>
</feature>
<gene>
    <name evidence="3" type="ORF">FB458_1933</name>
</gene>
<keyword evidence="4" id="KW-1185">Reference proteome</keyword>
<dbReference type="Proteomes" id="UP000317893">
    <property type="component" value="Unassembled WGS sequence"/>
</dbReference>
<comment type="caution">
    <text evidence="3">The sequence shown here is derived from an EMBL/GenBank/DDBJ whole genome shotgun (WGS) entry which is preliminary data.</text>
</comment>
<dbReference type="InterPro" id="IPR044857">
    <property type="entry name" value="T7SS_EccB_R1"/>
</dbReference>
<dbReference type="PANTHER" id="PTHR40765">
    <property type="entry name" value="ESX-2 SECRETION SYSTEM ATPASE ECCB2"/>
    <property type="match status" value="1"/>
</dbReference>
<keyword evidence="2" id="KW-1133">Transmembrane helix</keyword>
<feature type="compositionally biased region" description="Basic and acidic residues" evidence="1">
    <location>
        <begin position="359"/>
        <end position="375"/>
    </location>
</feature>
<keyword evidence="2" id="KW-0812">Transmembrane</keyword>
<evidence type="ECO:0000256" key="1">
    <source>
        <dbReference type="SAM" id="MobiDB-lite"/>
    </source>
</evidence>
<feature type="region of interest" description="Disordered" evidence="1">
    <location>
        <begin position="355"/>
        <end position="387"/>
    </location>
</feature>
<feature type="region of interest" description="Disordered" evidence="1">
    <location>
        <begin position="399"/>
        <end position="430"/>
    </location>
</feature>
<proteinExistence type="predicted"/>
<dbReference type="RefSeq" id="WP_170185625.1">
    <property type="nucleotide sequence ID" value="NZ_BAAAPR010000005.1"/>
</dbReference>
<feature type="region of interest" description="Disordered" evidence="1">
    <location>
        <begin position="1"/>
        <end position="46"/>
    </location>
</feature>
<feature type="compositionally biased region" description="Low complexity" evidence="1">
    <location>
        <begin position="413"/>
        <end position="430"/>
    </location>
</feature>
<dbReference type="AlphaFoldDB" id="A0A542E0J3"/>
<feature type="compositionally biased region" description="Basic and acidic residues" evidence="1">
    <location>
        <begin position="16"/>
        <end position="34"/>
    </location>
</feature>
<protein>
    <submittedName>
        <fullName evidence="3">Type VII secretion protein EccB</fullName>
    </submittedName>
</protein>
<evidence type="ECO:0000256" key="2">
    <source>
        <dbReference type="SAM" id="Phobius"/>
    </source>
</evidence>
<dbReference type="InterPro" id="IPR007795">
    <property type="entry name" value="T7SS_EccB"/>
</dbReference>